<sequence>MEIEENEDEEFESDGLAGSGSQALAGYDYQIDVSIWLAIDLMLNSNLTQSIELEPGSEEDLEAILADDEPGRVVTRVGLNGYTLVVQVKLRNGDAWTVNGIVRLLNHGSATRLSAAKRLADPSVRYLLVTSAALNGKTRDLSVNRAGNWPREGRMSASVVKALPAGAAGRVAIIGNMDEKHLVLDIQRILIDRFGVPNSRWVECLKFLRHEAWLRVRHVGEGRWRREDLAQIIKNHGGYLASTPQLDEYVHPRNWHELRATIGSPKYAAIIIGQSGTGKTLATDKLYEELRREMPGLTRVRITNGPQQLRNDRTSPPVLYDIEDPWGRYNFDPTSRPWNDQLADCLSKARADRIIIATSRKDVAMASGAMKSVEPWIVPLEAENYGKPERQRLYRSRIKTLPRDIQPLATDSEWQVLEKLATPLEIEKFFDALRTMGPLKRDQEQRFIRKAIARAYEKSIEDTVVLQIEERGDVHAAAVIWAFLKASDRLSLEALRNLEPELACHHQALEKGVTPLVDFFVAARNLRSGAGHVSYYHPRVEAGVERALRLSAVPVSLTLRALVDVLTEEEAEAWGAGVATRIVAAVKRLPELTLRLSPKAAARIDSWLSEQLKDPDCDVNEYLKLAKAAGSPACNGAEFARFILHRPDKDFGGEIMWGCPDHADAWYERLRADPAIATIAGRFIREVLPDDRTHYGRSFVSDLERLAPDLTPAYLEAAKTIVHSGFIESAEVVAAGAVRDLDGFAPIVDSAVKNIISTSEQHHRANEIQLSIVNEVYNDDYAQFMSENDEGYTASELLRVYANSLRIERGWMSLAKHPHAAALLYYWMHSLINSTKEAPPSDDEIAGAFDAAFGGEEEVHLWAVLKQHWDNRYRERLIDRLIKGTTLKEVRCAALECFLQNIPDELSNITHKLRQSDNNERVVELMIDLAEILRDRRGMVRDIANPVILATLKGLEPVLQELCNAANRTSGKELPPLSLDALSLLDKPAFVSVSVRKLRISRHQEFSATIRADIEWTLSHSDDRDTCVEAIDAAISLGFEDIAENALGHRFAHVVARALAFIGEKVSVPLPAKLLALVEAKGSPVRKALVRLLAGRPHHDHLPVLLRLAQDQWSSSTFDYGRRDNFPIARAAVEAIRALPSLQPATLEQLLDIAVMTSDQQVREELFEIITEQGGQRFQERIFELAVTPGRNEVSVRAAHAMLVRAEVLESSVVEMITPDLLLTREPSIASRLTLIVACRAPLPERLQIARKISENLDRRALLLLMLWPYIGNCASSISAIRPLLPSGHPSLRWVETGPTDRAEDDLIADLGEPAICQEILAWMNPQEEKAR</sequence>
<dbReference type="Gene3D" id="1.25.10.10">
    <property type="entry name" value="Leucine-rich Repeat Variant"/>
    <property type="match status" value="1"/>
</dbReference>
<reference evidence="1 2" key="1">
    <citation type="submission" date="2019-02" db="EMBL/GenBank/DDBJ databases">
        <title>The draft genome of Kosakonia quasisacchari strain WCHKQ120001.</title>
        <authorList>
            <person name="Wang C."/>
            <person name="Feng Y."/>
            <person name="Zong Z."/>
        </authorList>
    </citation>
    <scope>NUCLEOTIDE SEQUENCE [LARGE SCALE GENOMIC DNA]</scope>
    <source>
        <strain evidence="1 2">WCHKQ120001</strain>
    </source>
</reference>
<protein>
    <submittedName>
        <fullName evidence="1">Uncharacterized protein</fullName>
    </submittedName>
</protein>
<dbReference type="InterPro" id="IPR016024">
    <property type="entry name" value="ARM-type_fold"/>
</dbReference>
<name>A0A4R0GJK7_9ENTR</name>
<dbReference type="SUPFAM" id="SSF48371">
    <property type="entry name" value="ARM repeat"/>
    <property type="match status" value="1"/>
</dbReference>
<dbReference type="OrthoDB" id="6746502at2"/>
<dbReference type="RefSeq" id="WP_131413714.1">
    <property type="nucleotide sequence ID" value="NZ_SJOP01000037.1"/>
</dbReference>
<organism evidence="1 2">
    <name type="scientific">Kosakonia quasisacchari</name>
    <dbReference type="NCBI Taxonomy" id="2529380"/>
    <lineage>
        <taxon>Bacteria</taxon>
        <taxon>Pseudomonadati</taxon>
        <taxon>Pseudomonadota</taxon>
        <taxon>Gammaproteobacteria</taxon>
        <taxon>Enterobacterales</taxon>
        <taxon>Enterobacteriaceae</taxon>
        <taxon>Kosakonia</taxon>
    </lineage>
</organism>
<evidence type="ECO:0000313" key="1">
    <source>
        <dbReference type="EMBL" id="TCB96662.1"/>
    </source>
</evidence>
<evidence type="ECO:0000313" key="2">
    <source>
        <dbReference type="Proteomes" id="UP000291793"/>
    </source>
</evidence>
<dbReference type="InterPro" id="IPR011989">
    <property type="entry name" value="ARM-like"/>
</dbReference>
<comment type="caution">
    <text evidence="1">The sequence shown here is derived from an EMBL/GenBank/DDBJ whole genome shotgun (WGS) entry which is preliminary data.</text>
</comment>
<accession>A0A4R0GJK7</accession>
<proteinExistence type="predicted"/>
<dbReference type="Proteomes" id="UP000291793">
    <property type="component" value="Unassembled WGS sequence"/>
</dbReference>
<gene>
    <name evidence="1" type="ORF">E0L21_23855</name>
</gene>
<keyword evidence="2" id="KW-1185">Reference proteome</keyword>
<dbReference type="EMBL" id="SJOP01000037">
    <property type="protein sequence ID" value="TCB96662.1"/>
    <property type="molecule type" value="Genomic_DNA"/>
</dbReference>